<dbReference type="PANTHER" id="PTHR13477:SF0">
    <property type="entry name" value="LARGE RIBOSOMAL SUBUNIT PROTEIN ML49"/>
    <property type="match status" value="1"/>
</dbReference>
<evidence type="ECO:0000256" key="6">
    <source>
        <dbReference type="ARBA" id="ARBA00035191"/>
    </source>
</evidence>
<evidence type="ECO:0000256" key="3">
    <source>
        <dbReference type="ARBA" id="ARBA00022980"/>
    </source>
</evidence>
<comment type="subcellular location">
    <subcellularLocation>
        <location evidence="1">Mitochondrion</location>
    </subcellularLocation>
</comment>
<dbReference type="InterPro" id="IPR007740">
    <property type="entry name" value="Ribosomal_mL49"/>
</dbReference>
<dbReference type="Proteomes" id="UP000277580">
    <property type="component" value="Unassembled WGS sequence"/>
</dbReference>
<reference evidence="7 8" key="1">
    <citation type="journal article" date="2018" name="Nat. Ecol. Evol.">
        <title>Pezizomycetes genomes reveal the molecular basis of ectomycorrhizal truffle lifestyle.</title>
        <authorList>
            <person name="Murat C."/>
            <person name="Payen T."/>
            <person name="Noel B."/>
            <person name="Kuo A."/>
            <person name="Morin E."/>
            <person name="Chen J."/>
            <person name="Kohler A."/>
            <person name="Krizsan K."/>
            <person name="Balestrini R."/>
            <person name="Da Silva C."/>
            <person name="Montanini B."/>
            <person name="Hainaut M."/>
            <person name="Levati E."/>
            <person name="Barry K.W."/>
            <person name="Belfiori B."/>
            <person name="Cichocki N."/>
            <person name="Clum A."/>
            <person name="Dockter R.B."/>
            <person name="Fauchery L."/>
            <person name="Guy J."/>
            <person name="Iotti M."/>
            <person name="Le Tacon F."/>
            <person name="Lindquist E.A."/>
            <person name="Lipzen A."/>
            <person name="Malagnac F."/>
            <person name="Mello A."/>
            <person name="Molinier V."/>
            <person name="Miyauchi S."/>
            <person name="Poulain J."/>
            <person name="Riccioni C."/>
            <person name="Rubini A."/>
            <person name="Sitrit Y."/>
            <person name="Splivallo R."/>
            <person name="Traeger S."/>
            <person name="Wang M."/>
            <person name="Zifcakova L."/>
            <person name="Wipf D."/>
            <person name="Zambonelli A."/>
            <person name="Paolocci F."/>
            <person name="Nowrousian M."/>
            <person name="Ottonello S."/>
            <person name="Baldrian P."/>
            <person name="Spatafora J.W."/>
            <person name="Henrissat B."/>
            <person name="Nagy L.G."/>
            <person name="Aury J.M."/>
            <person name="Wincker P."/>
            <person name="Grigoriev I.V."/>
            <person name="Bonfante P."/>
            <person name="Martin F.M."/>
        </authorList>
    </citation>
    <scope>NUCLEOTIDE SEQUENCE [LARGE SCALE GENOMIC DNA]</scope>
    <source>
        <strain evidence="7 8">CCBAS932</strain>
    </source>
</reference>
<keyword evidence="4" id="KW-0496">Mitochondrion</keyword>
<evidence type="ECO:0000313" key="8">
    <source>
        <dbReference type="Proteomes" id="UP000277580"/>
    </source>
</evidence>
<dbReference type="PANTHER" id="PTHR13477">
    <property type="entry name" value="MITOCHONDRIAL 39S RIBOSOMAL PROTEIN L49"/>
    <property type="match status" value="1"/>
</dbReference>
<dbReference type="Gene3D" id="3.30.780.10">
    <property type="entry name" value="SUI1-like domain"/>
    <property type="match status" value="1"/>
</dbReference>
<dbReference type="EMBL" id="ML119114">
    <property type="protein sequence ID" value="RPB15206.1"/>
    <property type="molecule type" value="Genomic_DNA"/>
</dbReference>
<proteinExistence type="inferred from homology"/>
<evidence type="ECO:0000256" key="4">
    <source>
        <dbReference type="ARBA" id="ARBA00023128"/>
    </source>
</evidence>
<keyword evidence="3" id="KW-0689">Ribosomal protein</keyword>
<evidence type="ECO:0000256" key="1">
    <source>
        <dbReference type="ARBA" id="ARBA00004173"/>
    </source>
</evidence>
<evidence type="ECO:0000256" key="2">
    <source>
        <dbReference type="ARBA" id="ARBA00005677"/>
    </source>
</evidence>
<keyword evidence="8" id="KW-1185">Reference proteome</keyword>
<comment type="similarity">
    <text evidence="2">Belongs to the mitochondrion-specific ribosomal protein mL49 family.</text>
</comment>
<evidence type="ECO:0000313" key="7">
    <source>
        <dbReference type="EMBL" id="RPB15206.1"/>
    </source>
</evidence>
<dbReference type="STRING" id="1392247.A0A3N4KXF6"/>
<dbReference type="GO" id="GO:0006412">
    <property type="term" value="P:translation"/>
    <property type="evidence" value="ECO:0007669"/>
    <property type="project" value="InterPro"/>
</dbReference>
<gene>
    <name evidence="7" type="ORF">P167DRAFT_571680</name>
</gene>
<dbReference type="InParanoid" id="A0A3N4KXF6"/>
<dbReference type="GO" id="GO:0003735">
    <property type="term" value="F:structural constituent of ribosome"/>
    <property type="evidence" value="ECO:0007669"/>
    <property type="project" value="InterPro"/>
</dbReference>
<organism evidence="7 8">
    <name type="scientific">Morchella conica CCBAS932</name>
    <dbReference type="NCBI Taxonomy" id="1392247"/>
    <lineage>
        <taxon>Eukaryota</taxon>
        <taxon>Fungi</taxon>
        <taxon>Dikarya</taxon>
        <taxon>Ascomycota</taxon>
        <taxon>Pezizomycotina</taxon>
        <taxon>Pezizomycetes</taxon>
        <taxon>Pezizales</taxon>
        <taxon>Morchellaceae</taxon>
        <taxon>Morchella</taxon>
    </lineage>
</organism>
<dbReference type="Pfam" id="PF05046">
    <property type="entry name" value="Img2"/>
    <property type="match status" value="1"/>
</dbReference>
<dbReference type="AlphaFoldDB" id="A0A3N4KXF6"/>
<sequence length="126" mass="14688">MLYTYSHSITLRALRSQLLRQAHTARFTTTTRRAEEITPESQSQLPYFIHRTKTNNLPVYEELRGSNKKETRIRKVDGDLNALKGHVINHLGIDKESVSINGRTRHVIIKGWFKKDLSSWLQGLRF</sequence>
<name>A0A3N4KXF6_9PEZI</name>
<dbReference type="GO" id="GO:0005762">
    <property type="term" value="C:mitochondrial large ribosomal subunit"/>
    <property type="evidence" value="ECO:0007669"/>
    <property type="project" value="TreeGrafter"/>
</dbReference>
<dbReference type="OrthoDB" id="19439at2759"/>
<protein>
    <recommendedName>
        <fullName evidence="6">Large ribosomal subunit protein mL49</fullName>
    </recommendedName>
</protein>
<accession>A0A3N4KXF6</accession>
<evidence type="ECO:0000256" key="5">
    <source>
        <dbReference type="ARBA" id="ARBA00023274"/>
    </source>
</evidence>
<keyword evidence="5" id="KW-0687">Ribonucleoprotein</keyword>